<sequence length="177" mass="20836">MLTNLLLSNITTFHNNQEVFGDILTHFSSKIKYLTYKLKYPEAETDLTIYLYELLKVIDEQKFNTDKDILMYINICLNNKSISLFHKISKDKESLSFTSDTEILDIIDCNEKNDEYSDIIFNDLISSLNPRQKEIIFYKFYLQLSDIEIAKLFKISRQAVNKSQRAALKILRENLLN</sequence>
<keyword evidence="2" id="KW-0240">DNA-directed RNA polymerase</keyword>
<proteinExistence type="predicted"/>
<dbReference type="Gene3D" id="1.10.10.10">
    <property type="entry name" value="Winged helix-like DNA-binding domain superfamily/Winged helix DNA-binding domain"/>
    <property type="match status" value="1"/>
</dbReference>
<name>A0ABN6IUJ6_9CLOT</name>
<evidence type="ECO:0000313" key="3">
    <source>
        <dbReference type="Proteomes" id="UP000824633"/>
    </source>
</evidence>
<reference evidence="3" key="1">
    <citation type="submission" date="2021-07" db="EMBL/GenBank/DDBJ databases">
        <title>Complete genome sequencing of a Clostridium isolate.</title>
        <authorList>
            <person name="Ueki A."/>
            <person name="Tonouchi A."/>
        </authorList>
    </citation>
    <scope>NUCLEOTIDE SEQUENCE [LARGE SCALE GENOMIC DNA]</scope>
    <source>
        <strain evidence="3">C5S11</strain>
    </source>
</reference>
<keyword evidence="3" id="KW-1185">Reference proteome</keyword>
<protein>
    <submittedName>
        <fullName evidence="2">DNA-directed RNA polymerase sigma-70 factor</fullName>
    </submittedName>
</protein>
<dbReference type="InterPro" id="IPR036388">
    <property type="entry name" value="WH-like_DNA-bd_sf"/>
</dbReference>
<dbReference type="EMBL" id="AP024849">
    <property type="protein sequence ID" value="BCZ45862.1"/>
    <property type="molecule type" value="Genomic_DNA"/>
</dbReference>
<dbReference type="Proteomes" id="UP000824633">
    <property type="component" value="Chromosome"/>
</dbReference>
<accession>A0ABN6IUJ6</accession>
<dbReference type="RefSeq" id="WP_224037404.1">
    <property type="nucleotide sequence ID" value="NZ_AP024849.1"/>
</dbReference>
<gene>
    <name evidence="2" type="primary">tcdR_1</name>
    <name evidence="2" type="ORF">psyc5s11_19290</name>
</gene>
<feature type="domain" description="RNA polymerase sigma-70 region 4" evidence="1">
    <location>
        <begin position="125"/>
        <end position="173"/>
    </location>
</feature>
<dbReference type="SUPFAM" id="SSF88659">
    <property type="entry name" value="Sigma3 and sigma4 domains of RNA polymerase sigma factors"/>
    <property type="match status" value="1"/>
</dbReference>
<evidence type="ECO:0000313" key="2">
    <source>
        <dbReference type="EMBL" id="BCZ45862.1"/>
    </source>
</evidence>
<dbReference type="GO" id="GO:0000428">
    <property type="term" value="C:DNA-directed RNA polymerase complex"/>
    <property type="evidence" value="ECO:0007669"/>
    <property type="project" value="UniProtKB-KW"/>
</dbReference>
<dbReference type="Pfam" id="PF04545">
    <property type="entry name" value="Sigma70_r4"/>
    <property type="match status" value="1"/>
</dbReference>
<dbReference type="InterPro" id="IPR013324">
    <property type="entry name" value="RNA_pol_sigma_r3/r4-like"/>
</dbReference>
<dbReference type="InterPro" id="IPR007630">
    <property type="entry name" value="RNA_pol_sigma70_r4"/>
</dbReference>
<keyword evidence="2" id="KW-0804">Transcription</keyword>
<organism evidence="2 3">
    <name type="scientific">Clostridium gelidum</name>
    <dbReference type="NCBI Taxonomy" id="704125"/>
    <lineage>
        <taxon>Bacteria</taxon>
        <taxon>Bacillati</taxon>
        <taxon>Bacillota</taxon>
        <taxon>Clostridia</taxon>
        <taxon>Eubacteriales</taxon>
        <taxon>Clostridiaceae</taxon>
        <taxon>Clostridium</taxon>
    </lineage>
</organism>
<evidence type="ECO:0000259" key="1">
    <source>
        <dbReference type="Pfam" id="PF04545"/>
    </source>
</evidence>
<dbReference type="NCBIfam" id="TIGR02937">
    <property type="entry name" value="sigma70-ECF"/>
    <property type="match status" value="1"/>
</dbReference>
<dbReference type="InterPro" id="IPR014284">
    <property type="entry name" value="RNA_pol_sigma-70_dom"/>
</dbReference>